<keyword evidence="2" id="KW-1185">Reference proteome</keyword>
<protein>
    <submittedName>
        <fullName evidence="1">Uncharacterized protein</fullName>
    </submittedName>
</protein>
<dbReference type="Proteomes" id="UP000289360">
    <property type="component" value="Segment"/>
</dbReference>
<gene>
    <name evidence="1" type="ORF">Segz_13</name>
</gene>
<sequence length="74" mass="8846">MSKCSTIHQLVMADIRESNARNKKSRNQKNWYGGIGFLKSMFLLQTSKNHYRRDRVLRRLCDLNMKKLVKEMTK</sequence>
<proteinExistence type="predicted"/>
<name>A0A411BAQ1_9CAUD</name>
<accession>A0A411BAQ1</accession>
<dbReference type="InterPro" id="IPR055725">
    <property type="entry name" value="DUF7301"/>
</dbReference>
<evidence type="ECO:0000313" key="2">
    <source>
        <dbReference type="Proteomes" id="UP000289360"/>
    </source>
</evidence>
<organism evidence="1 2">
    <name type="scientific">Salmonella phage Segz_1</name>
    <dbReference type="NCBI Taxonomy" id="2419756"/>
    <lineage>
        <taxon>Viruses</taxon>
        <taxon>Duplodnaviria</taxon>
        <taxon>Heunggongvirae</taxon>
        <taxon>Uroviricota</taxon>
        <taxon>Caudoviricetes</taxon>
        <taxon>Segzyvirus</taxon>
        <taxon>Segzyvirus segz1</taxon>
    </lineage>
</organism>
<evidence type="ECO:0000313" key="1">
    <source>
        <dbReference type="EMBL" id="QAX98663.1"/>
    </source>
</evidence>
<dbReference type="EMBL" id="MH791402">
    <property type="protein sequence ID" value="QAX98663.1"/>
    <property type="molecule type" value="Genomic_DNA"/>
</dbReference>
<dbReference type="Pfam" id="PF23975">
    <property type="entry name" value="DUF7301"/>
    <property type="match status" value="1"/>
</dbReference>
<reference evidence="1 2" key="1">
    <citation type="submission" date="2018-08" db="EMBL/GenBank/DDBJ databases">
        <title>Segz_1, Complete genome sequences of 3 novel enterobacteria, Pakpunavirus like phages.</title>
        <authorList>
            <person name="Yuan S."/>
            <person name="Ma Y."/>
            <person name="Liu Q."/>
        </authorList>
    </citation>
    <scope>NUCLEOTIDE SEQUENCE [LARGE SCALE GENOMIC DNA]</scope>
</reference>